<feature type="transmembrane region" description="Helical" evidence="1">
    <location>
        <begin position="20"/>
        <end position="41"/>
    </location>
</feature>
<keyword evidence="1" id="KW-0812">Transmembrane</keyword>
<evidence type="ECO:0000313" key="2">
    <source>
        <dbReference type="EMBL" id="MBE9077576.1"/>
    </source>
</evidence>
<organism evidence="2 3">
    <name type="scientific">Vasconcelosia minhoensis LEGE 07310</name>
    <dbReference type="NCBI Taxonomy" id="915328"/>
    <lineage>
        <taxon>Bacteria</taxon>
        <taxon>Bacillati</taxon>
        <taxon>Cyanobacteriota</taxon>
        <taxon>Cyanophyceae</taxon>
        <taxon>Nodosilineales</taxon>
        <taxon>Cymatolegaceae</taxon>
        <taxon>Vasconcelosia</taxon>
        <taxon>Vasconcelosia minhoensis</taxon>
    </lineage>
</organism>
<gene>
    <name evidence="2" type="ORF">IQ241_09745</name>
</gene>
<feature type="transmembrane region" description="Helical" evidence="1">
    <location>
        <begin position="53"/>
        <end position="78"/>
    </location>
</feature>
<dbReference type="AlphaFoldDB" id="A0A8J7AC56"/>
<dbReference type="EMBL" id="JADEXG010000018">
    <property type="protein sequence ID" value="MBE9077576.1"/>
    <property type="molecule type" value="Genomic_DNA"/>
</dbReference>
<evidence type="ECO:0000256" key="1">
    <source>
        <dbReference type="SAM" id="Phobius"/>
    </source>
</evidence>
<accession>A0A8J7AC56</accession>
<keyword evidence="3" id="KW-1185">Reference proteome</keyword>
<feature type="transmembrane region" description="Helical" evidence="1">
    <location>
        <begin position="128"/>
        <end position="146"/>
    </location>
</feature>
<keyword evidence="1" id="KW-0472">Membrane</keyword>
<feature type="transmembrane region" description="Helical" evidence="1">
    <location>
        <begin position="178"/>
        <end position="206"/>
    </location>
</feature>
<dbReference type="Proteomes" id="UP000636505">
    <property type="component" value="Unassembled WGS sequence"/>
</dbReference>
<dbReference type="InterPro" id="IPR009793">
    <property type="entry name" value="DUF1361"/>
</dbReference>
<keyword evidence="1" id="KW-1133">Transmembrane helix</keyword>
<proteinExistence type="predicted"/>
<protein>
    <submittedName>
        <fullName evidence="2">DUF1361 domain-containing protein</fullName>
    </submittedName>
</protein>
<name>A0A8J7AC56_9CYAN</name>
<reference evidence="2" key="1">
    <citation type="submission" date="2020-10" db="EMBL/GenBank/DDBJ databases">
        <authorList>
            <person name="Castelo-Branco R."/>
            <person name="Eusebio N."/>
            <person name="Adriana R."/>
            <person name="Vieira A."/>
            <person name="Brugerolle De Fraissinette N."/>
            <person name="Rezende De Castro R."/>
            <person name="Schneider M.P."/>
            <person name="Vasconcelos V."/>
            <person name="Leao P.N."/>
        </authorList>
    </citation>
    <scope>NUCLEOTIDE SEQUENCE</scope>
    <source>
        <strain evidence="2">LEGE 07310</strain>
    </source>
</reference>
<comment type="caution">
    <text evidence="2">The sequence shown here is derived from an EMBL/GenBank/DDBJ whole genome shotgun (WGS) entry which is preliminary data.</text>
</comment>
<dbReference type="RefSeq" id="WP_193906496.1">
    <property type="nucleotide sequence ID" value="NZ_JADEXG010000018.1"/>
</dbReference>
<evidence type="ECO:0000313" key="3">
    <source>
        <dbReference type="Proteomes" id="UP000636505"/>
    </source>
</evidence>
<dbReference type="Pfam" id="PF07099">
    <property type="entry name" value="DUF1361"/>
    <property type="match status" value="1"/>
</dbReference>
<sequence length="220" mass="25508">MTAEILAWFDASLHAAKGNLSFMVWNTFLAIIPFIVSLWIFRGRGSGVRRLSWWVGLGVFVAFLPNAPYVLTDIIHLVNDIRRGHSIWTISLILVPQYLLFMLIGFEAYVASVINLGHYLKQQGLRRWVFAAELLMHALCAIGIYLGRFLRFNSWDIVTNSNTLFYSIPNEVVQKRPLVIMLTTFFVIALLYWLLKQVTLALAFYWRNQRRQPEQSMISH</sequence>